<proteinExistence type="inferred from homology"/>
<protein>
    <submittedName>
        <fullName evidence="4">Hsp20 family protein</fullName>
    </submittedName>
</protein>
<dbReference type="Gene3D" id="2.60.40.790">
    <property type="match status" value="1"/>
</dbReference>
<evidence type="ECO:0000256" key="2">
    <source>
        <dbReference type="RuleBase" id="RU003616"/>
    </source>
</evidence>
<dbReference type="KEGG" id="anr:Ana3638_18915"/>
<accession>A0A6P1TNM1</accession>
<sequence>MLRPMLFEQTQPLFFSKFYNDFFGDLMNGLGSFSTDVIDKGDHYLLQAEMPGFKKEEISIDLDNDALRITAKHREESKEEKDNYIRQERRYNSYSRSFNVSGISKDNISASYNNGILELKLPKENAEIIDSKRIEIQ</sequence>
<gene>
    <name evidence="4" type="ORF">Ana3638_18915</name>
</gene>
<dbReference type="InterPro" id="IPR002068">
    <property type="entry name" value="A-crystallin/Hsp20_dom"/>
</dbReference>
<keyword evidence="5" id="KW-1185">Reference proteome</keyword>
<dbReference type="RefSeq" id="WP_161839417.1">
    <property type="nucleotide sequence ID" value="NZ_CP048000.1"/>
</dbReference>
<dbReference type="PANTHER" id="PTHR11527">
    <property type="entry name" value="HEAT-SHOCK PROTEIN 20 FAMILY MEMBER"/>
    <property type="match status" value="1"/>
</dbReference>
<dbReference type="Pfam" id="PF00011">
    <property type="entry name" value="HSP20"/>
    <property type="match status" value="1"/>
</dbReference>
<evidence type="ECO:0000259" key="3">
    <source>
        <dbReference type="PROSITE" id="PS01031"/>
    </source>
</evidence>
<evidence type="ECO:0000313" key="4">
    <source>
        <dbReference type="EMBL" id="QHQ62594.1"/>
    </source>
</evidence>
<dbReference type="CDD" id="cd06471">
    <property type="entry name" value="ACD_LpsHSP_like"/>
    <property type="match status" value="1"/>
</dbReference>
<name>A0A6P1TNM1_9FIRM</name>
<organism evidence="4 5">
    <name type="scientific">Anaerocolumna sedimenticola</name>
    <dbReference type="NCBI Taxonomy" id="2696063"/>
    <lineage>
        <taxon>Bacteria</taxon>
        <taxon>Bacillati</taxon>
        <taxon>Bacillota</taxon>
        <taxon>Clostridia</taxon>
        <taxon>Lachnospirales</taxon>
        <taxon>Lachnospiraceae</taxon>
        <taxon>Anaerocolumna</taxon>
    </lineage>
</organism>
<dbReference type="SUPFAM" id="SSF49764">
    <property type="entry name" value="HSP20-like chaperones"/>
    <property type="match status" value="1"/>
</dbReference>
<dbReference type="InterPro" id="IPR008978">
    <property type="entry name" value="HSP20-like_chaperone"/>
</dbReference>
<comment type="similarity">
    <text evidence="1 2">Belongs to the small heat shock protein (HSP20) family.</text>
</comment>
<dbReference type="Proteomes" id="UP000464314">
    <property type="component" value="Chromosome"/>
</dbReference>
<dbReference type="PROSITE" id="PS01031">
    <property type="entry name" value="SHSP"/>
    <property type="match status" value="1"/>
</dbReference>
<dbReference type="AlphaFoldDB" id="A0A6P1TNM1"/>
<dbReference type="InterPro" id="IPR031107">
    <property type="entry name" value="Small_HSP"/>
</dbReference>
<dbReference type="EMBL" id="CP048000">
    <property type="protein sequence ID" value="QHQ62594.1"/>
    <property type="molecule type" value="Genomic_DNA"/>
</dbReference>
<evidence type="ECO:0000256" key="1">
    <source>
        <dbReference type="PROSITE-ProRule" id="PRU00285"/>
    </source>
</evidence>
<reference evidence="4 5" key="1">
    <citation type="submission" date="2020-01" db="EMBL/GenBank/DDBJ databases">
        <title>Genome analysis of Anaerocolumna sp. CBA3638.</title>
        <authorList>
            <person name="Kim J."/>
            <person name="Roh S.W."/>
        </authorList>
    </citation>
    <scope>NUCLEOTIDE SEQUENCE [LARGE SCALE GENOMIC DNA]</scope>
    <source>
        <strain evidence="4 5">CBA3638</strain>
    </source>
</reference>
<evidence type="ECO:0000313" key="5">
    <source>
        <dbReference type="Proteomes" id="UP000464314"/>
    </source>
</evidence>
<feature type="domain" description="SHSP" evidence="3">
    <location>
        <begin position="26"/>
        <end position="137"/>
    </location>
</feature>